<evidence type="ECO:0000313" key="3">
    <source>
        <dbReference type="Proteomes" id="UP000198406"/>
    </source>
</evidence>
<dbReference type="AlphaFoldDB" id="A0A1Z5K7F7"/>
<dbReference type="OrthoDB" id="205651at2759"/>
<dbReference type="InParanoid" id="A0A1Z5K7F7"/>
<organism evidence="2 3">
    <name type="scientific">Fistulifera solaris</name>
    <name type="common">Oleaginous diatom</name>
    <dbReference type="NCBI Taxonomy" id="1519565"/>
    <lineage>
        <taxon>Eukaryota</taxon>
        <taxon>Sar</taxon>
        <taxon>Stramenopiles</taxon>
        <taxon>Ochrophyta</taxon>
        <taxon>Bacillariophyta</taxon>
        <taxon>Bacillariophyceae</taxon>
        <taxon>Bacillariophycidae</taxon>
        <taxon>Naviculales</taxon>
        <taxon>Naviculaceae</taxon>
        <taxon>Fistulifera</taxon>
    </lineage>
</organism>
<name>A0A1Z5K7F7_FISSO</name>
<protein>
    <submittedName>
        <fullName evidence="2">Uncharacterized protein</fullName>
    </submittedName>
</protein>
<accession>A0A1Z5K7F7</accession>
<reference evidence="2 3" key="1">
    <citation type="journal article" date="2015" name="Plant Cell">
        <title>Oil accumulation by the oleaginous diatom Fistulifera solaris as revealed by the genome and transcriptome.</title>
        <authorList>
            <person name="Tanaka T."/>
            <person name="Maeda Y."/>
            <person name="Veluchamy A."/>
            <person name="Tanaka M."/>
            <person name="Abida H."/>
            <person name="Marechal E."/>
            <person name="Bowler C."/>
            <person name="Muto M."/>
            <person name="Sunaga Y."/>
            <person name="Tanaka M."/>
            <person name="Yoshino T."/>
            <person name="Taniguchi T."/>
            <person name="Fukuda Y."/>
            <person name="Nemoto M."/>
            <person name="Matsumoto M."/>
            <person name="Wong P.S."/>
            <person name="Aburatani S."/>
            <person name="Fujibuchi W."/>
        </authorList>
    </citation>
    <scope>NUCLEOTIDE SEQUENCE [LARGE SCALE GENOMIC DNA]</scope>
    <source>
        <strain evidence="2 3">JPCC DA0580</strain>
    </source>
</reference>
<dbReference type="Proteomes" id="UP000198406">
    <property type="component" value="Unassembled WGS sequence"/>
</dbReference>
<gene>
    <name evidence="2" type="ORF">FisN_6Hh364</name>
</gene>
<feature type="signal peptide" evidence="1">
    <location>
        <begin position="1"/>
        <end position="24"/>
    </location>
</feature>
<keyword evidence="1" id="KW-0732">Signal</keyword>
<keyword evidence="3" id="KW-1185">Reference proteome</keyword>
<sequence>MFTKQLSTLILASVAIVGKSGCNAFVTQQQKYERLGELSVSSEAESSWMGSRRSLLQTTLSALAVPPVIFLQSTPVSAATREPLADVLYRIMRVREATQQETRLIKTGKFKDVQRANVKLAVKFMVDNYRLNDAFVTASSYLEGSDSRRVEASQVGQTAVQNLYTILEYFDSADVQNLKVGQMSAMSGKEELVFKGLDATRRSIDDFLAYFPKAEVDAVLSKIKEENELNAKEFDSSFGVILNMPPPS</sequence>
<comment type="caution">
    <text evidence="2">The sequence shown here is derived from an EMBL/GenBank/DDBJ whole genome shotgun (WGS) entry which is preliminary data.</text>
</comment>
<evidence type="ECO:0000256" key="1">
    <source>
        <dbReference type="SAM" id="SignalP"/>
    </source>
</evidence>
<proteinExistence type="predicted"/>
<dbReference type="EMBL" id="BDSP01000177">
    <property type="protein sequence ID" value="GAX22115.1"/>
    <property type="molecule type" value="Genomic_DNA"/>
</dbReference>
<evidence type="ECO:0000313" key="2">
    <source>
        <dbReference type="EMBL" id="GAX22115.1"/>
    </source>
</evidence>
<feature type="chain" id="PRO_5012328732" evidence="1">
    <location>
        <begin position="25"/>
        <end position="248"/>
    </location>
</feature>